<keyword evidence="7 19" id="KW-0732">Signal</keyword>
<dbReference type="InterPro" id="IPR000152">
    <property type="entry name" value="EGF-type_Asp/Asn_hydroxyl_site"/>
</dbReference>
<evidence type="ECO:0000313" key="22">
    <source>
        <dbReference type="EMBL" id="RWR72776.1"/>
    </source>
</evidence>
<dbReference type="InterPro" id="IPR000742">
    <property type="entry name" value="EGF"/>
</dbReference>
<keyword evidence="12" id="KW-1133">Transmembrane helix</keyword>
<evidence type="ECO:0000313" key="23">
    <source>
        <dbReference type="Proteomes" id="UP000283530"/>
    </source>
</evidence>
<feature type="domain" description="EGF-like" evidence="21">
    <location>
        <begin position="244"/>
        <end position="278"/>
    </location>
</feature>
<name>A0A3S4N4W7_9MAGN</name>
<dbReference type="InterPro" id="IPR008271">
    <property type="entry name" value="Ser/Thr_kinase_AS"/>
</dbReference>
<evidence type="ECO:0000256" key="5">
    <source>
        <dbReference type="ARBA" id="ARBA00022679"/>
    </source>
</evidence>
<dbReference type="PANTHER" id="PTHR27005:SF283">
    <property type="entry name" value="OS02G0633066 PROTEIN"/>
    <property type="match status" value="1"/>
</dbReference>
<keyword evidence="11 18" id="KW-0067">ATP-binding</keyword>
<comment type="caution">
    <text evidence="17">Lacks conserved residue(s) required for the propagation of feature annotation.</text>
</comment>
<sequence length="668" mass="74356">MDLIFNLLLIIQLLCVTSAASASQVLPGCQEKCGNVTIPYPFGMERGCYKAEDGWFQTGLILIQNSLCIHNRFSDARNRFTVLGCDTMALILGSLGRNFTSGCVSLCGTKESVIDKYCSGVGCCETPIPKGLKKFKAMIGNLNNHTKTWAFNPCSYAFLADYEQFKFQVSDLSDPDFLVKTRLVPVVLDWAIGEMTCEEATQNSTSFACGANTVCSNSNNGPGYQCSCYKGYEGNPYLPNGCQDIDECADPNTNLCQEICINNLGSYSCSCPHGTYGDGRKDGKGCIKRHKEFPVIKKRRLIKLKEKFFKQNGGLLLQQQISSLEGAAETTMIFTAEELEKATNYFEESRILGKGGFGTVYKGILSNQRVVAIKKSKIIDETQIEQFINEVVILSHINHRNVVKLLGCCLETEVPLLVYEYVPNGTLSHHIHGEDRMSSISWQSRLRIAAETSGALAYLHSAASIPIFHRDVKSANILLNKKYTTKVSDFGASRLVPIDKAQITTLVQGTLGYLDPEYFHTSQLTNKSDVYSFGVVLAELLTGKLPLSFERPENNRNLSTYFISSMNNNRLFDILEPRVIAEAVTEQLMAVAMLAKRCLNVKGDERPTMKEVALELEGFRRYQAHPWVGENNEELESFLSEPSHGNQLETTEFYSLNNQEMIPLEIAL</sequence>
<dbReference type="CDD" id="cd00054">
    <property type="entry name" value="EGF_CA"/>
    <property type="match status" value="1"/>
</dbReference>
<evidence type="ECO:0000256" key="19">
    <source>
        <dbReference type="SAM" id="SignalP"/>
    </source>
</evidence>
<dbReference type="Gene3D" id="1.10.510.10">
    <property type="entry name" value="Transferase(Phosphotransferase) domain 1"/>
    <property type="match status" value="1"/>
</dbReference>
<comment type="subcellular location">
    <subcellularLocation>
        <location evidence="1">Membrane</location>
        <topology evidence="1">Single-pass type I membrane protein</topology>
    </subcellularLocation>
</comment>
<reference evidence="22 23" key="1">
    <citation type="journal article" date="2019" name="Nat. Plants">
        <title>Stout camphor tree genome fills gaps in understanding of flowering plant genome evolution.</title>
        <authorList>
            <person name="Chaw S.M."/>
            <person name="Liu Y.C."/>
            <person name="Wu Y.W."/>
            <person name="Wang H.Y."/>
            <person name="Lin C.I."/>
            <person name="Wu C.S."/>
            <person name="Ke H.M."/>
            <person name="Chang L.Y."/>
            <person name="Hsu C.Y."/>
            <person name="Yang H.T."/>
            <person name="Sudianto E."/>
            <person name="Hsu M.H."/>
            <person name="Wu K.P."/>
            <person name="Wang L.N."/>
            <person name="Leebens-Mack J.H."/>
            <person name="Tsai I.J."/>
        </authorList>
    </citation>
    <scope>NUCLEOTIDE SEQUENCE [LARGE SCALE GENOMIC DNA]</scope>
    <source>
        <strain evidence="23">cv. Chaw 1501</strain>
        <tissue evidence="22">Young leaves</tissue>
    </source>
</reference>
<dbReference type="PROSITE" id="PS01187">
    <property type="entry name" value="EGF_CA"/>
    <property type="match status" value="1"/>
</dbReference>
<dbReference type="SMART" id="SM00220">
    <property type="entry name" value="S_TKc"/>
    <property type="match status" value="1"/>
</dbReference>
<dbReference type="EMBL" id="QPKB01000001">
    <property type="protein sequence ID" value="RWR72776.1"/>
    <property type="molecule type" value="Genomic_DNA"/>
</dbReference>
<dbReference type="InterPro" id="IPR017441">
    <property type="entry name" value="Protein_kinase_ATP_BS"/>
</dbReference>
<protein>
    <submittedName>
        <fullName evidence="22">Putative wall-associated receptor kinase-like protein 16</fullName>
    </submittedName>
</protein>
<feature type="signal peptide" evidence="19">
    <location>
        <begin position="1"/>
        <end position="22"/>
    </location>
</feature>
<keyword evidence="13" id="KW-0472">Membrane</keyword>
<dbReference type="PROSITE" id="PS50011">
    <property type="entry name" value="PROTEIN_KINASE_DOM"/>
    <property type="match status" value="1"/>
</dbReference>
<evidence type="ECO:0000256" key="8">
    <source>
        <dbReference type="ARBA" id="ARBA00022737"/>
    </source>
</evidence>
<evidence type="ECO:0000256" key="6">
    <source>
        <dbReference type="ARBA" id="ARBA00022692"/>
    </source>
</evidence>
<keyword evidence="2" id="KW-0723">Serine/threonine-protein kinase</keyword>
<feature type="binding site" evidence="18">
    <location>
        <position position="375"/>
    </location>
    <ligand>
        <name>ATP</name>
        <dbReference type="ChEBI" id="CHEBI:30616"/>
    </ligand>
</feature>
<evidence type="ECO:0000256" key="10">
    <source>
        <dbReference type="ARBA" id="ARBA00022777"/>
    </source>
</evidence>
<dbReference type="InterPro" id="IPR011009">
    <property type="entry name" value="Kinase-like_dom_sf"/>
</dbReference>
<evidence type="ECO:0000256" key="15">
    <source>
        <dbReference type="ARBA" id="ARBA00023180"/>
    </source>
</evidence>
<evidence type="ECO:0000256" key="11">
    <source>
        <dbReference type="ARBA" id="ARBA00022840"/>
    </source>
</evidence>
<dbReference type="InterPro" id="IPR018097">
    <property type="entry name" value="EGF_Ca-bd_CS"/>
</dbReference>
<gene>
    <name evidence="22" type="ORF">CKAN_00101600</name>
</gene>
<keyword evidence="23" id="KW-1185">Reference proteome</keyword>
<dbReference type="PROSITE" id="PS00010">
    <property type="entry name" value="ASX_HYDROXYL"/>
    <property type="match status" value="1"/>
</dbReference>
<dbReference type="InterPro" id="IPR045274">
    <property type="entry name" value="WAK-like"/>
</dbReference>
<keyword evidence="5" id="KW-0808">Transferase</keyword>
<evidence type="ECO:0000256" key="4">
    <source>
        <dbReference type="ARBA" id="ARBA00022553"/>
    </source>
</evidence>
<dbReference type="GO" id="GO:0005509">
    <property type="term" value="F:calcium ion binding"/>
    <property type="evidence" value="ECO:0007669"/>
    <property type="project" value="InterPro"/>
</dbReference>
<dbReference type="PROSITE" id="PS00108">
    <property type="entry name" value="PROTEIN_KINASE_ST"/>
    <property type="match status" value="1"/>
</dbReference>
<dbReference type="SMART" id="SM00179">
    <property type="entry name" value="EGF_CA"/>
    <property type="match status" value="1"/>
</dbReference>
<evidence type="ECO:0000256" key="12">
    <source>
        <dbReference type="ARBA" id="ARBA00022989"/>
    </source>
</evidence>
<dbReference type="AlphaFoldDB" id="A0A3S4N4W7"/>
<evidence type="ECO:0000256" key="14">
    <source>
        <dbReference type="ARBA" id="ARBA00023157"/>
    </source>
</evidence>
<dbReference type="OrthoDB" id="4062651at2759"/>
<keyword evidence="6" id="KW-0812">Transmembrane</keyword>
<dbReference type="FunFam" id="3.30.200.20:FF:000043">
    <property type="entry name" value="Wall-associated receptor kinase 2"/>
    <property type="match status" value="1"/>
</dbReference>
<dbReference type="Pfam" id="PF07645">
    <property type="entry name" value="EGF_CA"/>
    <property type="match status" value="1"/>
</dbReference>
<keyword evidence="10 22" id="KW-0418">Kinase</keyword>
<accession>A0A3S4N4W7</accession>
<proteinExistence type="predicted"/>
<dbReference type="InterPro" id="IPR013695">
    <property type="entry name" value="WAK"/>
</dbReference>
<keyword evidence="3 17" id="KW-0245">EGF-like domain</keyword>
<evidence type="ECO:0000256" key="16">
    <source>
        <dbReference type="ARBA" id="ARBA00058961"/>
    </source>
</evidence>
<dbReference type="FunFam" id="2.10.25.10:FF:000628">
    <property type="entry name" value="Wall-associated receptor kinase 2"/>
    <property type="match status" value="1"/>
</dbReference>
<evidence type="ECO:0000256" key="3">
    <source>
        <dbReference type="ARBA" id="ARBA00022536"/>
    </source>
</evidence>
<dbReference type="PROSITE" id="PS50026">
    <property type="entry name" value="EGF_3"/>
    <property type="match status" value="1"/>
</dbReference>
<comment type="caution">
    <text evidence="22">The sequence shown here is derived from an EMBL/GenBank/DDBJ whole genome shotgun (WGS) entry which is preliminary data.</text>
</comment>
<evidence type="ECO:0000256" key="7">
    <source>
        <dbReference type="ARBA" id="ARBA00022729"/>
    </source>
</evidence>
<dbReference type="GO" id="GO:0005524">
    <property type="term" value="F:ATP binding"/>
    <property type="evidence" value="ECO:0007669"/>
    <property type="project" value="UniProtKB-UniRule"/>
</dbReference>
<evidence type="ECO:0000256" key="13">
    <source>
        <dbReference type="ARBA" id="ARBA00023136"/>
    </source>
</evidence>
<dbReference type="CDD" id="cd14066">
    <property type="entry name" value="STKc_IRAK"/>
    <property type="match status" value="1"/>
</dbReference>
<keyword evidence="9 18" id="KW-0547">Nucleotide-binding</keyword>
<evidence type="ECO:0000259" key="20">
    <source>
        <dbReference type="PROSITE" id="PS50011"/>
    </source>
</evidence>
<dbReference type="InterPro" id="IPR000719">
    <property type="entry name" value="Prot_kinase_dom"/>
</dbReference>
<dbReference type="InterPro" id="IPR049883">
    <property type="entry name" value="NOTCH1_EGF-like"/>
</dbReference>
<organism evidence="22 23">
    <name type="scientific">Cinnamomum micranthum f. kanehirae</name>
    <dbReference type="NCBI Taxonomy" id="337451"/>
    <lineage>
        <taxon>Eukaryota</taxon>
        <taxon>Viridiplantae</taxon>
        <taxon>Streptophyta</taxon>
        <taxon>Embryophyta</taxon>
        <taxon>Tracheophyta</taxon>
        <taxon>Spermatophyta</taxon>
        <taxon>Magnoliopsida</taxon>
        <taxon>Magnoliidae</taxon>
        <taxon>Laurales</taxon>
        <taxon>Lauraceae</taxon>
        <taxon>Cinnamomum</taxon>
    </lineage>
</organism>
<dbReference type="Gene3D" id="2.10.25.10">
    <property type="entry name" value="Laminin"/>
    <property type="match status" value="2"/>
</dbReference>
<evidence type="ECO:0000256" key="18">
    <source>
        <dbReference type="PROSITE-ProRule" id="PRU10141"/>
    </source>
</evidence>
<dbReference type="FunFam" id="2.10.25.10:FF:000038">
    <property type="entry name" value="Fibrillin 2"/>
    <property type="match status" value="1"/>
</dbReference>
<feature type="domain" description="Protein kinase" evidence="20">
    <location>
        <begin position="346"/>
        <end position="628"/>
    </location>
</feature>
<keyword evidence="15" id="KW-0325">Glycoprotein</keyword>
<dbReference type="Gene3D" id="3.30.200.20">
    <property type="entry name" value="Phosphorylase Kinase, domain 1"/>
    <property type="match status" value="1"/>
</dbReference>
<dbReference type="PANTHER" id="PTHR27005">
    <property type="entry name" value="WALL-ASSOCIATED RECEPTOR KINASE-LIKE 21"/>
    <property type="match status" value="1"/>
</dbReference>
<dbReference type="Pfam" id="PF00069">
    <property type="entry name" value="Pkinase"/>
    <property type="match status" value="1"/>
</dbReference>
<dbReference type="Proteomes" id="UP000283530">
    <property type="component" value="Unassembled WGS sequence"/>
</dbReference>
<dbReference type="InterPro" id="IPR001881">
    <property type="entry name" value="EGF-like_Ca-bd_dom"/>
</dbReference>
<evidence type="ECO:0000259" key="21">
    <source>
        <dbReference type="PROSITE" id="PS50026"/>
    </source>
</evidence>
<comment type="function">
    <text evidence="16">Serine/threonine-protein kinase that may function as a signaling receptor of extracellular matrix component. Binding to pectin may have significance in the control of cell expansion, morphogenesis and development.</text>
</comment>
<keyword evidence="14" id="KW-1015">Disulfide bond</keyword>
<evidence type="ECO:0000256" key="2">
    <source>
        <dbReference type="ARBA" id="ARBA00022527"/>
    </source>
</evidence>
<keyword evidence="4" id="KW-0597">Phosphoprotein</keyword>
<keyword evidence="22" id="KW-0675">Receptor</keyword>
<dbReference type="SUPFAM" id="SSF57196">
    <property type="entry name" value="EGF/Laminin"/>
    <property type="match status" value="1"/>
</dbReference>
<dbReference type="SUPFAM" id="SSF56112">
    <property type="entry name" value="Protein kinase-like (PK-like)"/>
    <property type="match status" value="1"/>
</dbReference>
<dbReference type="Pfam" id="PF08488">
    <property type="entry name" value="WAK"/>
    <property type="match status" value="1"/>
</dbReference>
<dbReference type="SMART" id="SM00181">
    <property type="entry name" value="EGF"/>
    <property type="match status" value="2"/>
</dbReference>
<dbReference type="PROSITE" id="PS00107">
    <property type="entry name" value="PROTEIN_KINASE_ATP"/>
    <property type="match status" value="1"/>
</dbReference>
<dbReference type="FunFam" id="1.10.510.10:FF:000084">
    <property type="entry name" value="Wall-associated receptor kinase 2"/>
    <property type="match status" value="1"/>
</dbReference>
<keyword evidence="8" id="KW-0677">Repeat</keyword>
<evidence type="ECO:0000256" key="1">
    <source>
        <dbReference type="ARBA" id="ARBA00004479"/>
    </source>
</evidence>
<dbReference type="GO" id="GO:0007166">
    <property type="term" value="P:cell surface receptor signaling pathway"/>
    <property type="evidence" value="ECO:0007669"/>
    <property type="project" value="InterPro"/>
</dbReference>
<evidence type="ECO:0000256" key="17">
    <source>
        <dbReference type="PROSITE-ProRule" id="PRU00076"/>
    </source>
</evidence>
<evidence type="ECO:0000256" key="9">
    <source>
        <dbReference type="ARBA" id="ARBA00022741"/>
    </source>
</evidence>
<dbReference type="GO" id="GO:0004674">
    <property type="term" value="F:protein serine/threonine kinase activity"/>
    <property type="evidence" value="ECO:0007669"/>
    <property type="project" value="UniProtKB-KW"/>
</dbReference>
<dbReference type="GO" id="GO:0005886">
    <property type="term" value="C:plasma membrane"/>
    <property type="evidence" value="ECO:0007669"/>
    <property type="project" value="TreeGrafter"/>
</dbReference>
<feature type="chain" id="PRO_5018534286" evidence="19">
    <location>
        <begin position="23"/>
        <end position="668"/>
    </location>
</feature>